<feature type="transmembrane region" description="Helical" evidence="1">
    <location>
        <begin position="35"/>
        <end position="53"/>
    </location>
</feature>
<feature type="transmembrane region" description="Helical" evidence="1">
    <location>
        <begin position="59"/>
        <end position="81"/>
    </location>
</feature>
<reference evidence="2 3" key="1">
    <citation type="journal article" date="2016" name="Nat. Commun.">
        <title>Thousands of microbial genomes shed light on interconnected biogeochemical processes in an aquifer system.</title>
        <authorList>
            <person name="Anantharaman K."/>
            <person name="Brown C.T."/>
            <person name="Hug L.A."/>
            <person name="Sharon I."/>
            <person name="Castelle C.J."/>
            <person name="Probst A.J."/>
            <person name="Thomas B.C."/>
            <person name="Singh A."/>
            <person name="Wilkins M.J."/>
            <person name="Karaoz U."/>
            <person name="Brodie E.L."/>
            <person name="Williams K.H."/>
            <person name="Hubbard S.S."/>
            <person name="Banfield J.F."/>
        </authorList>
    </citation>
    <scope>NUCLEOTIDE SEQUENCE [LARGE SCALE GENOMIC DNA]</scope>
</reference>
<organism evidence="2 3">
    <name type="scientific">candidate division WWE3 bacterium RBG_19FT_COMBO_34_6</name>
    <dbReference type="NCBI Taxonomy" id="1802612"/>
    <lineage>
        <taxon>Bacteria</taxon>
        <taxon>Katanobacteria</taxon>
    </lineage>
</organism>
<sequence>MFKKIIIPVLTAFLLGLVISIATGLVLTPDKAVNLPGGSFSTGLMTGILWVYLSGLKRGGFYLILATTCAGLIGWLTYCLFV</sequence>
<evidence type="ECO:0000313" key="2">
    <source>
        <dbReference type="EMBL" id="OGC45222.1"/>
    </source>
</evidence>
<keyword evidence="1" id="KW-1133">Transmembrane helix</keyword>
<keyword evidence="1" id="KW-0472">Membrane</keyword>
<dbReference type="Proteomes" id="UP000178615">
    <property type="component" value="Unassembled WGS sequence"/>
</dbReference>
<proteinExistence type="predicted"/>
<accession>A0A1F4UK33</accession>
<feature type="transmembrane region" description="Helical" evidence="1">
    <location>
        <begin position="6"/>
        <end position="28"/>
    </location>
</feature>
<gene>
    <name evidence="2" type="ORF">A2V49_01300</name>
</gene>
<protein>
    <submittedName>
        <fullName evidence="2">Uncharacterized protein</fullName>
    </submittedName>
</protein>
<dbReference type="AlphaFoldDB" id="A0A1F4UK33"/>
<evidence type="ECO:0000256" key="1">
    <source>
        <dbReference type="SAM" id="Phobius"/>
    </source>
</evidence>
<evidence type="ECO:0000313" key="3">
    <source>
        <dbReference type="Proteomes" id="UP000178615"/>
    </source>
</evidence>
<name>A0A1F4UK33_UNCKA</name>
<keyword evidence="1" id="KW-0812">Transmembrane</keyword>
<comment type="caution">
    <text evidence="2">The sequence shown here is derived from an EMBL/GenBank/DDBJ whole genome shotgun (WGS) entry which is preliminary data.</text>
</comment>
<dbReference type="EMBL" id="MEUV01000045">
    <property type="protein sequence ID" value="OGC45222.1"/>
    <property type="molecule type" value="Genomic_DNA"/>
</dbReference>